<feature type="transmembrane region" description="Helical" evidence="13">
    <location>
        <begin position="28"/>
        <end position="50"/>
    </location>
</feature>
<comment type="caution">
    <text evidence="13">Lacks conserved residue(s) required for the propagation of feature annotation.</text>
</comment>
<dbReference type="OrthoDB" id="9790848at2"/>
<keyword evidence="7" id="KW-1278">Translocase</keyword>
<comment type="catalytic activity">
    <reaction evidence="12 13">
        <text>a quinone + NADH + 5 H(+)(in) = a quinol + NAD(+) + 4 H(+)(out)</text>
        <dbReference type="Rhea" id="RHEA:57888"/>
        <dbReference type="ChEBI" id="CHEBI:15378"/>
        <dbReference type="ChEBI" id="CHEBI:24646"/>
        <dbReference type="ChEBI" id="CHEBI:57540"/>
        <dbReference type="ChEBI" id="CHEBI:57945"/>
        <dbReference type="ChEBI" id="CHEBI:132124"/>
    </reaction>
</comment>
<dbReference type="NCBIfam" id="NF005162">
    <property type="entry name" value="PRK06638.1-1"/>
    <property type="match status" value="1"/>
</dbReference>
<keyword evidence="5 13" id="KW-0812">Transmembrane</keyword>
<dbReference type="FunFam" id="1.20.120.1200:FF:000001">
    <property type="entry name" value="NADH-quinone oxidoreductase subunit J"/>
    <property type="match status" value="1"/>
</dbReference>
<evidence type="ECO:0000256" key="13">
    <source>
        <dbReference type="RuleBase" id="RU004429"/>
    </source>
</evidence>
<dbReference type="GO" id="GO:0008137">
    <property type="term" value="F:NADH dehydrogenase (ubiquinone) activity"/>
    <property type="evidence" value="ECO:0007669"/>
    <property type="project" value="UniProtKB-UniRule"/>
</dbReference>
<name>A0A2R3QUM9_ECTME</name>
<feature type="transmembrane region" description="Helical" evidence="13">
    <location>
        <begin position="92"/>
        <end position="113"/>
    </location>
</feature>
<dbReference type="Gene3D" id="1.20.120.1200">
    <property type="entry name" value="NADH-ubiquinone/plastoquinone oxidoreductase chain 6, subunit NuoJ"/>
    <property type="match status" value="1"/>
</dbReference>
<evidence type="ECO:0000256" key="7">
    <source>
        <dbReference type="ARBA" id="ARBA00022967"/>
    </source>
</evidence>
<keyword evidence="9 13" id="KW-0520">NAD</keyword>
<evidence type="ECO:0000313" key="14">
    <source>
        <dbReference type="EMBL" id="AVO55499.1"/>
    </source>
</evidence>
<keyword evidence="4 13" id="KW-1003">Cell membrane</keyword>
<evidence type="ECO:0000256" key="4">
    <source>
        <dbReference type="ARBA" id="ARBA00022475"/>
    </source>
</evidence>
<comment type="similarity">
    <text evidence="2 13">Belongs to the complex I subunit 6 family.</text>
</comment>
<dbReference type="EC" id="7.1.1.-" evidence="13"/>
<proteinExistence type="inferred from homology"/>
<evidence type="ECO:0000256" key="9">
    <source>
        <dbReference type="ARBA" id="ARBA00023027"/>
    </source>
</evidence>
<dbReference type="RefSeq" id="WP_106740962.1">
    <property type="nucleotide sequence ID" value="NZ_CP027657.1"/>
</dbReference>
<dbReference type="Proteomes" id="UP000238327">
    <property type="component" value="Chromosome"/>
</dbReference>
<dbReference type="GO" id="GO:0005886">
    <property type="term" value="C:plasma membrane"/>
    <property type="evidence" value="ECO:0007669"/>
    <property type="project" value="UniProtKB-SubCell"/>
</dbReference>
<dbReference type="GO" id="GO:0048038">
    <property type="term" value="F:quinone binding"/>
    <property type="evidence" value="ECO:0007669"/>
    <property type="project" value="UniProtKB-UniRule"/>
</dbReference>
<evidence type="ECO:0000256" key="12">
    <source>
        <dbReference type="ARBA" id="ARBA00047712"/>
    </source>
</evidence>
<sequence>MEFAFYFCAGVAVAATVGVVTHTNPVHALLYLIVSLLAVSMVFFSLGAPFAGALEIIVYAGAIMVLFVFVVMMLNLGPAAVTQERKWLTPGIWFGPAILSALLLAQLLYALFIQPSGAVIGHTSVEAKAVGISLFGPYLLAVELAALLLLAALVAAFHLGRHDAKEPTL</sequence>
<comment type="subcellular location">
    <subcellularLocation>
        <location evidence="1 13">Cell membrane</location>
        <topology evidence="1 13">Multi-pass membrane protein</topology>
    </subcellularLocation>
</comment>
<comment type="subunit">
    <text evidence="11">Composed of 13 different subunits. Subunits NuoA, H, J, K, L, M, N constitute the membrane sector of the complex.</text>
</comment>
<evidence type="ECO:0000256" key="1">
    <source>
        <dbReference type="ARBA" id="ARBA00004651"/>
    </source>
</evidence>
<dbReference type="InterPro" id="IPR001457">
    <property type="entry name" value="NADH_UbQ/plastoQ_OxRdtase_su6"/>
</dbReference>
<dbReference type="PANTHER" id="PTHR33269">
    <property type="entry name" value="NADH-UBIQUINONE OXIDOREDUCTASE CHAIN 6"/>
    <property type="match status" value="1"/>
</dbReference>
<protein>
    <recommendedName>
        <fullName evidence="3 13">NADH-quinone oxidoreductase subunit J</fullName>
        <ecNumber evidence="13">7.1.1.-</ecNumber>
    </recommendedName>
</protein>
<dbReference type="PANTHER" id="PTHR33269:SF17">
    <property type="entry name" value="NADH-UBIQUINONE OXIDOREDUCTASE CHAIN 6"/>
    <property type="match status" value="1"/>
</dbReference>
<dbReference type="STRING" id="1001585.MDS_2349"/>
<keyword evidence="10 13" id="KW-0472">Membrane</keyword>
<dbReference type="Pfam" id="PF00499">
    <property type="entry name" value="Oxidored_q3"/>
    <property type="match status" value="1"/>
</dbReference>
<evidence type="ECO:0000256" key="10">
    <source>
        <dbReference type="ARBA" id="ARBA00023136"/>
    </source>
</evidence>
<accession>A0A2R3QUM9</accession>
<evidence type="ECO:0000256" key="11">
    <source>
        <dbReference type="ARBA" id="ARBA00025811"/>
    </source>
</evidence>
<evidence type="ECO:0000256" key="2">
    <source>
        <dbReference type="ARBA" id="ARBA00005698"/>
    </source>
</evidence>
<keyword evidence="6 13" id="KW-0874">Quinone</keyword>
<organism evidence="14 15">
    <name type="scientific">Ectopseudomonas mendocina</name>
    <name type="common">Pseudomonas mendocina</name>
    <dbReference type="NCBI Taxonomy" id="300"/>
    <lineage>
        <taxon>Bacteria</taxon>
        <taxon>Pseudomonadati</taxon>
        <taxon>Pseudomonadota</taxon>
        <taxon>Gammaproteobacteria</taxon>
        <taxon>Pseudomonadales</taxon>
        <taxon>Pseudomonadaceae</taxon>
        <taxon>Ectopseudomonas</taxon>
    </lineage>
</organism>
<reference evidence="14 15" key="1">
    <citation type="submission" date="2018-03" db="EMBL/GenBank/DDBJ databases">
        <title>Complete genome sequence and methylome analysis of Pseudomonas mendocina NEB 698.</title>
        <authorList>
            <person name="Morgan R.D."/>
        </authorList>
    </citation>
    <scope>NUCLEOTIDE SEQUENCE [LARGE SCALE GENOMIC DNA]</scope>
    <source>
        <strain evidence="14 15">NEB698</strain>
    </source>
</reference>
<evidence type="ECO:0000256" key="5">
    <source>
        <dbReference type="ARBA" id="ARBA00022692"/>
    </source>
</evidence>
<feature type="transmembrane region" description="Helical" evidence="13">
    <location>
        <begin position="57"/>
        <end position="80"/>
    </location>
</feature>
<keyword evidence="8 13" id="KW-1133">Transmembrane helix</keyword>
<dbReference type="InterPro" id="IPR042106">
    <property type="entry name" value="Nuo/plastoQ_OxRdtase_6_NuoJ"/>
</dbReference>
<dbReference type="AlphaFoldDB" id="A0A2R3QUM9"/>
<evidence type="ECO:0000256" key="8">
    <source>
        <dbReference type="ARBA" id="ARBA00022989"/>
    </source>
</evidence>
<evidence type="ECO:0000256" key="3">
    <source>
        <dbReference type="ARBA" id="ARBA00019907"/>
    </source>
</evidence>
<dbReference type="EMBL" id="CP027657">
    <property type="protein sequence ID" value="AVO55499.1"/>
    <property type="molecule type" value="Genomic_DNA"/>
</dbReference>
<comment type="function">
    <text evidence="13">NDH-1 shuttles electrons from NADH, via FMN and iron-sulfur (Fe-S) centers, to quinones in the respiratory chain. Couples the redox reaction to proton translocation (for every two electrons transferred, four hydrogen ions are translocated across the cytoplasmic membrane), and thus conserves the redox energy in a proton gradient.</text>
</comment>
<feature type="transmembrane region" description="Helical" evidence="13">
    <location>
        <begin position="134"/>
        <end position="159"/>
    </location>
</feature>
<gene>
    <name evidence="14" type="ORF">C7A17_22960</name>
</gene>
<evidence type="ECO:0000256" key="6">
    <source>
        <dbReference type="ARBA" id="ARBA00022719"/>
    </source>
</evidence>
<evidence type="ECO:0000313" key="15">
    <source>
        <dbReference type="Proteomes" id="UP000238327"/>
    </source>
</evidence>